<accession>A0A081B4C6</accession>
<sequence length="75" mass="8553">MESDSDDDIFEERRVAREMLDASRFKRLHGGLVTASRLRHYDIALLCDSGPQFSIHPSVVKRQLALVNKKLIDGK</sequence>
<reference evidence="1 2" key="1">
    <citation type="submission" date="2013-11" db="EMBL/GenBank/DDBJ databases">
        <title>The Genome Sequence of Phytophthora parasitica P1976.</title>
        <authorList>
            <consortium name="The Broad Institute Genomics Platform"/>
            <person name="Russ C."/>
            <person name="Tyler B."/>
            <person name="Panabieres F."/>
            <person name="Shan W."/>
            <person name="Tripathy S."/>
            <person name="Grunwald N."/>
            <person name="Machado M."/>
            <person name="Johnson C.S."/>
            <person name="Walker B."/>
            <person name="Young S."/>
            <person name="Zeng Q."/>
            <person name="Gargeya S."/>
            <person name="Fitzgerald M."/>
            <person name="Haas B."/>
            <person name="Abouelleil A."/>
            <person name="Allen A.W."/>
            <person name="Alvarado L."/>
            <person name="Arachchi H.M."/>
            <person name="Berlin A.M."/>
            <person name="Chapman S.B."/>
            <person name="Gainer-Dewar J."/>
            <person name="Goldberg J."/>
            <person name="Griggs A."/>
            <person name="Gujja S."/>
            <person name="Hansen M."/>
            <person name="Howarth C."/>
            <person name="Imamovic A."/>
            <person name="Ireland A."/>
            <person name="Larimer J."/>
            <person name="McCowan C."/>
            <person name="Murphy C."/>
            <person name="Pearson M."/>
            <person name="Poon T.W."/>
            <person name="Priest M."/>
            <person name="Roberts A."/>
            <person name="Saif S."/>
            <person name="Shea T."/>
            <person name="Sisk P."/>
            <person name="Sykes S."/>
            <person name="Wortman J."/>
            <person name="Nusbaum C."/>
            <person name="Birren B."/>
        </authorList>
    </citation>
    <scope>NUCLEOTIDE SEQUENCE [LARGE SCALE GENOMIC DNA]</scope>
    <source>
        <strain evidence="1 2">P1976</strain>
    </source>
</reference>
<protein>
    <submittedName>
        <fullName evidence="1">Uncharacterized protein</fullName>
    </submittedName>
</protein>
<comment type="caution">
    <text evidence="1">The sequence shown here is derived from an EMBL/GenBank/DDBJ whole genome shotgun (WGS) entry which is preliminary data.</text>
</comment>
<dbReference type="OrthoDB" id="142454at2759"/>
<dbReference type="Proteomes" id="UP000028582">
    <property type="component" value="Unassembled WGS sequence"/>
</dbReference>
<gene>
    <name evidence="1" type="ORF">F444_00421</name>
</gene>
<evidence type="ECO:0000313" key="2">
    <source>
        <dbReference type="Proteomes" id="UP000028582"/>
    </source>
</evidence>
<proteinExistence type="predicted"/>
<dbReference type="AlphaFoldDB" id="A0A081B4C6"/>
<name>A0A081B4C6_PHYNI</name>
<dbReference type="EMBL" id="ANJA01000099">
    <property type="protein sequence ID" value="ETO85987.1"/>
    <property type="molecule type" value="Genomic_DNA"/>
</dbReference>
<evidence type="ECO:0000313" key="1">
    <source>
        <dbReference type="EMBL" id="ETO85987.1"/>
    </source>
</evidence>
<organism evidence="1 2">
    <name type="scientific">Phytophthora nicotianae P1976</name>
    <dbReference type="NCBI Taxonomy" id="1317066"/>
    <lineage>
        <taxon>Eukaryota</taxon>
        <taxon>Sar</taxon>
        <taxon>Stramenopiles</taxon>
        <taxon>Oomycota</taxon>
        <taxon>Peronosporomycetes</taxon>
        <taxon>Peronosporales</taxon>
        <taxon>Peronosporaceae</taxon>
        <taxon>Phytophthora</taxon>
    </lineage>
</organism>